<dbReference type="AlphaFoldDB" id="A0A9P6E539"/>
<accession>A0A9P6E539</accession>
<evidence type="ECO:0000313" key="1">
    <source>
        <dbReference type="EMBL" id="KAF9522697.1"/>
    </source>
</evidence>
<reference evidence="1" key="1">
    <citation type="submission" date="2020-11" db="EMBL/GenBank/DDBJ databases">
        <authorList>
            <consortium name="DOE Joint Genome Institute"/>
            <person name="Ahrendt S."/>
            <person name="Riley R."/>
            <person name="Andreopoulos W."/>
            <person name="Labutti K."/>
            <person name="Pangilinan J."/>
            <person name="Ruiz-Duenas F.J."/>
            <person name="Barrasa J.M."/>
            <person name="Sanchez-Garcia M."/>
            <person name="Camarero S."/>
            <person name="Miyauchi S."/>
            <person name="Serrano A."/>
            <person name="Linde D."/>
            <person name="Babiker R."/>
            <person name="Drula E."/>
            <person name="Ayuso-Fernandez I."/>
            <person name="Pacheco R."/>
            <person name="Padilla G."/>
            <person name="Ferreira P."/>
            <person name="Barriuso J."/>
            <person name="Kellner H."/>
            <person name="Castanera R."/>
            <person name="Alfaro M."/>
            <person name="Ramirez L."/>
            <person name="Pisabarro A.G."/>
            <person name="Kuo A."/>
            <person name="Tritt A."/>
            <person name="Lipzen A."/>
            <person name="He G."/>
            <person name="Yan M."/>
            <person name="Ng V."/>
            <person name="Cullen D."/>
            <person name="Martin F."/>
            <person name="Rosso M.-N."/>
            <person name="Henrissat B."/>
            <person name="Hibbett D."/>
            <person name="Martinez A.T."/>
            <person name="Grigoriev I.V."/>
        </authorList>
    </citation>
    <scope>NUCLEOTIDE SEQUENCE</scope>
    <source>
        <strain evidence="1">CBS 506.95</strain>
    </source>
</reference>
<dbReference type="EMBL" id="MU157937">
    <property type="protein sequence ID" value="KAF9522697.1"/>
    <property type="molecule type" value="Genomic_DNA"/>
</dbReference>
<keyword evidence="2" id="KW-1185">Reference proteome</keyword>
<dbReference type="Proteomes" id="UP000807306">
    <property type="component" value="Unassembled WGS sequence"/>
</dbReference>
<organism evidence="1 2">
    <name type="scientific">Crepidotus variabilis</name>
    <dbReference type="NCBI Taxonomy" id="179855"/>
    <lineage>
        <taxon>Eukaryota</taxon>
        <taxon>Fungi</taxon>
        <taxon>Dikarya</taxon>
        <taxon>Basidiomycota</taxon>
        <taxon>Agaricomycotina</taxon>
        <taxon>Agaricomycetes</taxon>
        <taxon>Agaricomycetidae</taxon>
        <taxon>Agaricales</taxon>
        <taxon>Agaricineae</taxon>
        <taxon>Crepidotaceae</taxon>
        <taxon>Crepidotus</taxon>
    </lineage>
</organism>
<name>A0A9P6E539_9AGAR</name>
<comment type="caution">
    <text evidence="1">The sequence shown here is derived from an EMBL/GenBank/DDBJ whole genome shotgun (WGS) entry which is preliminary data.</text>
</comment>
<sequence length="153" mass="16770">MNSRADGSLHTFTPAAIPTSLTRISFVVVAGSTGDPYIRVLVASNSGETLTLRRLRVSRIFDLPEKYIQLIEPVRSLIGVRVMLDMMYGTQWSVRLCSNSSSYIAANSLLVSPQASGFEDNSGINDEIMEMAPRQVAPGTLVQQRVTGCRRGY</sequence>
<protein>
    <submittedName>
        <fullName evidence="1">Uncharacterized protein</fullName>
    </submittedName>
</protein>
<gene>
    <name evidence="1" type="ORF">CPB83DRAFT_91712</name>
</gene>
<evidence type="ECO:0000313" key="2">
    <source>
        <dbReference type="Proteomes" id="UP000807306"/>
    </source>
</evidence>
<proteinExistence type="predicted"/>